<proteinExistence type="predicted"/>
<dbReference type="PANTHER" id="PTHR31962">
    <property type="entry name" value="SPHINGOLIPID LONG CHAIN BASE-RESPONSIVE PROTEIN PIL1"/>
    <property type="match status" value="1"/>
</dbReference>
<gene>
    <name evidence="2" type="ORF">BCR42DRAFT_356225</name>
</gene>
<dbReference type="AlphaFoldDB" id="A0A1X2I9C0"/>
<feature type="compositionally biased region" description="Polar residues" evidence="1">
    <location>
        <begin position="258"/>
        <end position="279"/>
    </location>
</feature>
<evidence type="ECO:0000313" key="3">
    <source>
        <dbReference type="Proteomes" id="UP000193560"/>
    </source>
</evidence>
<dbReference type="GO" id="GO:0036286">
    <property type="term" value="C:eisosome filament"/>
    <property type="evidence" value="ECO:0007669"/>
    <property type="project" value="TreeGrafter"/>
</dbReference>
<feature type="compositionally biased region" description="Polar residues" evidence="1">
    <location>
        <begin position="295"/>
        <end position="316"/>
    </location>
</feature>
<dbReference type="PANTHER" id="PTHR31962:SF1">
    <property type="entry name" value="SPHINGOLIPID LONG CHAIN BASE-RESPONSIVE PROTEIN PIL1"/>
    <property type="match status" value="1"/>
</dbReference>
<dbReference type="EMBL" id="MCGE01000019">
    <property type="protein sequence ID" value="ORZ12243.1"/>
    <property type="molecule type" value="Genomic_DNA"/>
</dbReference>
<dbReference type="GO" id="GO:0070941">
    <property type="term" value="P:eisosome assembly"/>
    <property type="evidence" value="ECO:0007669"/>
    <property type="project" value="TreeGrafter"/>
</dbReference>
<dbReference type="InterPro" id="IPR028245">
    <property type="entry name" value="PIL1/LSP1"/>
</dbReference>
<protein>
    <submittedName>
        <fullName evidence="2">Eisosome component PIL1-domain-containing protein</fullName>
    </submittedName>
</protein>
<feature type="compositionally biased region" description="Basic and acidic residues" evidence="1">
    <location>
        <begin position="280"/>
        <end position="292"/>
    </location>
</feature>
<feature type="region of interest" description="Disordered" evidence="1">
    <location>
        <begin position="246"/>
        <end position="498"/>
    </location>
</feature>
<feature type="compositionally biased region" description="Low complexity" evidence="1">
    <location>
        <begin position="571"/>
        <end position="584"/>
    </location>
</feature>
<dbReference type="GO" id="GO:0006897">
    <property type="term" value="P:endocytosis"/>
    <property type="evidence" value="ECO:0007669"/>
    <property type="project" value="TreeGrafter"/>
</dbReference>
<feature type="compositionally biased region" description="Basic and acidic residues" evidence="1">
    <location>
        <begin position="425"/>
        <end position="443"/>
    </location>
</feature>
<feature type="compositionally biased region" description="Polar residues" evidence="1">
    <location>
        <begin position="460"/>
        <end position="477"/>
    </location>
</feature>
<sequence>MNFKDLQYSIGRLTTDVRGQLARNNPLQKQDTKALSMWIFNERNNLATMRTLAYQQSETNKVFQQWTKEELLNDKDENGRDIEDIGDKLVKLLEKQTEIEQQYAAKHQQYRHAIKSIRDREDRLSDIREKKRTLSSRITNLTNSSPKSPKLRELQKELNSLDRDTHDIELEMGDFKRFALKEAFYLRFNAMNEYAEKTAIIAGFGKYIVDLLDIAPTPATEPTRRPYEKGIDAAMIFADAMNALDDWQPDEGDERPTIASNTNKYQGTTASTDHGNSVTDDGKGKGKDRMESEETTGTTSDIQQPNEIIVASSTQVEDPPQSPPELPPRSPVPSTPAVPGGYTSDAIALVTSDHKSSQDQEIEQDLNQLNLYDTPPPAYEDTRQQDNSSSPRNSYEPVVVQGAKDPIPDTEESPNPSLPPAPATEHARPIAHEDKEQVDEEHAFQSPYQPHQGIPPTPSTPQFYQQSPQPIHQMQPSPHQPHIMYHHQSPHHHHSTMMSTMSYDSSMNWNIPGAYGGVEPKYHHGQYQQLYDQLTERQQHGPVQRPYAEFQQQYCRPAYPSGQDAGGFRIPSASSTSSPSPAAAQGTAPHLSADEEKRQLAEKFAREETQARQASIQTLHQEQKPLPPVNPGTHKKSVITPEGEEHGYKPNKRG</sequence>
<dbReference type="Proteomes" id="UP000193560">
    <property type="component" value="Unassembled WGS sequence"/>
</dbReference>
<name>A0A1X2I9C0_9FUNG</name>
<reference evidence="2 3" key="1">
    <citation type="submission" date="2016-07" db="EMBL/GenBank/DDBJ databases">
        <title>Pervasive Adenine N6-methylation of Active Genes in Fungi.</title>
        <authorList>
            <consortium name="DOE Joint Genome Institute"/>
            <person name="Mondo S.J."/>
            <person name="Dannebaum R.O."/>
            <person name="Kuo R.C."/>
            <person name="Labutti K."/>
            <person name="Haridas S."/>
            <person name="Kuo A."/>
            <person name="Salamov A."/>
            <person name="Ahrendt S.R."/>
            <person name="Lipzen A."/>
            <person name="Sullivan W."/>
            <person name="Andreopoulos W.B."/>
            <person name="Clum A."/>
            <person name="Lindquist E."/>
            <person name="Daum C."/>
            <person name="Ramamoorthy G.K."/>
            <person name="Gryganskyi A."/>
            <person name="Culley D."/>
            <person name="Magnuson J.K."/>
            <person name="James T.Y."/>
            <person name="O'Malley M.A."/>
            <person name="Stajich J.E."/>
            <person name="Spatafora J.W."/>
            <person name="Visel A."/>
            <person name="Grigoriev I.V."/>
        </authorList>
    </citation>
    <scope>NUCLEOTIDE SEQUENCE [LARGE SCALE GENOMIC DNA]</scope>
    <source>
        <strain evidence="2 3">NRRL 1336</strain>
    </source>
</reference>
<evidence type="ECO:0000256" key="1">
    <source>
        <dbReference type="SAM" id="MobiDB-lite"/>
    </source>
</evidence>
<keyword evidence="3" id="KW-1185">Reference proteome</keyword>
<evidence type="ECO:0000313" key="2">
    <source>
        <dbReference type="EMBL" id="ORZ12243.1"/>
    </source>
</evidence>
<feature type="compositionally biased region" description="Basic and acidic residues" evidence="1">
    <location>
        <begin position="592"/>
        <end position="610"/>
    </location>
</feature>
<comment type="caution">
    <text evidence="2">The sequence shown here is derived from an EMBL/GenBank/DDBJ whole genome shotgun (WGS) entry which is preliminary data.</text>
</comment>
<feature type="compositionally biased region" description="Basic residues" evidence="1">
    <location>
        <begin position="484"/>
        <end position="495"/>
    </location>
</feature>
<dbReference type="InterPro" id="IPR027267">
    <property type="entry name" value="AH/BAR_dom_sf"/>
</dbReference>
<dbReference type="STRING" id="90262.A0A1X2I9C0"/>
<feature type="compositionally biased region" description="Polar residues" evidence="1">
    <location>
        <begin position="611"/>
        <end position="620"/>
    </location>
</feature>
<accession>A0A1X2I9C0</accession>
<organism evidence="2 3">
    <name type="scientific">Absidia repens</name>
    <dbReference type="NCBI Taxonomy" id="90262"/>
    <lineage>
        <taxon>Eukaryota</taxon>
        <taxon>Fungi</taxon>
        <taxon>Fungi incertae sedis</taxon>
        <taxon>Mucoromycota</taxon>
        <taxon>Mucoromycotina</taxon>
        <taxon>Mucoromycetes</taxon>
        <taxon>Mucorales</taxon>
        <taxon>Cunninghamellaceae</taxon>
        <taxon>Absidia</taxon>
    </lineage>
</organism>
<feature type="compositionally biased region" description="Pro residues" evidence="1">
    <location>
        <begin position="320"/>
        <end position="336"/>
    </location>
</feature>
<dbReference type="GO" id="GO:0008289">
    <property type="term" value="F:lipid binding"/>
    <property type="evidence" value="ECO:0007669"/>
    <property type="project" value="TreeGrafter"/>
</dbReference>
<dbReference type="GO" id="GO:0005886">
    <property type="term" value="C:plasma membrane"/>
    <property type="evidence" value="ECO:0007669"/>
    <property type="project" value="TreeGrafter"/>
</dbReference>
<feature type="region of interest" description="Disordered" evidence="1">
    <location>
        <begin position="558"/>
        <end position="654"/>
    </location>
</feature>
<dbReference type="OrthoDB" id="5599269at2759"/>
<dbReference type="Pfam" id="PF13805">
    <property type="entry name" value="Pil1"/>
    <property type="match status" value="1"/>
</dbReference>
<dbReference type="Gene3D" id="1.20.1270.60">
    <property type="entry name" value="Arfaptin homology (AH) domain/BAR domain"/>
    <property type="match status" value="1"/>
</dbReference>